<sequence>MACTREVAIADHFPEGTAVLSPRRAFRYSVPPCPQGGPRNDDTRGFPPTPSDTVTSRNFHVRRSNPDILNFMALHNMTRTSELHAYFMTKVLLLLGQKSKPIVWQEVFYDGAVLPSDAIIQVWKTIGSKDMIAILAKRHKVIYSSSWYLDQLSNGGDWYNFYVYDPRRIIDSKSLNLEDIVGGEACMWGEVVDDTNFIARVWPRASAPAEVLWSALNPQYTLSNGSQIASRLEEHVCRMNRRGIRAQPANGPSALDTPLFTGIGLRYDVVLVQ</sequence>
<evidence type="ECO:0000256" key="5">
    <source>
        <dbReference type="SAM" id="MobiDB-lite"/>
    </source>
</evidence>
<dbReference type="PRINTS" id="PR00738">
    <property type="entry name" value="GLHYDRLASE20"/>
</dbReference>
<evidence type="ECO:0000256" key="1">
    <source>
        <dbReference type="ARBA" id="ARBA00001231"/>
    </source>
</evidence>
<name>A0A9P0MXA7_SPOLI</name>
<dbReference type="InterPro" id="IPR015883">
    <property type="entry name" value="Glyco_hydro_20_cat"/>
</dbReference>
<dbReference type="PANTHER" id="PTHR22600">
    <property type="entry name" value="BETA-HEXOSAMINIDASE"/>
    <property type="match status" value="1"/>
</dbReference>
<dbReference type="InterPro" id="IPR017853">
    <property type="entry name" value="GH"/>
</dbReference>
<dbReference type="Pfam" id="PF00728">
    <property type="entry name" value="Glyco_hydro_20"/>
    <property type="match status" value="1"/>
</dbReference>
<proteinExistence type="inferred from homology"/>
<organism evidence="7 8">
    <name type="scientific">Spodoptera littoralis</name>
    <name type="common">Egyptian cotton leafworm</name>
    <dbReference type="NCBI Taxonomy" id="7109"/>
    <lineage>
        <taxon>Eukaryota</taxon>
        <taxon>Metazoa</taxon>
        <taxon>Ecdysozoa</taxon>
        <taxon>Arthropoda</taxon>
        <taxon>Hexapoda</taxon>
        <taxon>Insecta</taxon>
        <taxon>Pterygota</taxon>
        <taxon>Neoptera</taxon>
        <taxon>Endopterygota</taxon>
        <taxon>Lepidoptera</taxon>
        <taxon>Glossata</taxon>
        <taxon>Ditrysia</taxon>
        <taxon>Noctuoidea</taxon>
        <taxon>Noctuidae</taxon>
        <taxon>Amphipyrinae</taxon>
        <taxon>Spodoptera</taxon>
    </lineage>
</organism>
<keyword evidence="8" id="KW-1185">Reference proteome</keyword>
<dbReference type="GO" id="GO:0016020">
    <property type="term" value="C:membrane"/>
    <property type="evidence" value="ECO:0007669"/>
    <property type="project" value="TreeGrafter"/>
</dbReference>
<evidence type="ECO:0000256" key="2">
    <source>
        <dbReference type="ARBA" id="ARBA00006285"/>
    </source>
</evidence>
<feature type="domain" description="Glycoside hydrolase family 20 catalytic" evidence="6">
    <location>
        <begin position="64"/>
        <end position="215"/>
    </location>
</feature>
<dbReference type="GO" id="GO:0004563">
    <property type="term" value="F:beta-N-acetylhexosaminidase activity"/>
    <property type="evidence" value="ECO:0007669"/>
    <property type="project" value="UniProtKB-EC"/>
</dbReference>
<keyword evidence="4" id="KW-0378">Hydrolase</keyword>
<gene>
    <name evidence="7" type="ORF">SPLIT_LOCUS2138</name>
</gene>
<dbReference type="Proteomes" id="UP001153321">
    <property type="component" value="Chromosome 14"/>
</dbReference>
<feature type="region of interest" description="Disordered" evidence="5">
    <location>
        <begin position="29"/>
        <end position="55"/>
    </location>
</feature>
<comment type="catalytic activity">
    <reaction evidence="1">
        <text>Hydrolysis of terminal non-reducing N-acetyl-D-hexosamine residues in N-acetyl-beta-D-hexosaminides.</text>
        <dbReference type="EC" id="3.2.1.52"/>
    </reaction>
</comment>
<evidence type="ECO:0000256" key="4">
    <source>
        <dbReference type="ARBA" id="ARBA00022801"/>
    </source>
</evidence>
<accession>A0A9P0MXA7</accession>
<reference evidence="7" key="1">
    <citation type="submission" date="2022-02" db="EMBL/GenBank/DDBJ databases">
        <authorList>
            <person name="King R."/>
        </authorList>
    </citation>
    <scope>NUCLEOTIDE SEQUENCE</scope>
</reference>
<dbReference type="Gene3D" id="3.20.20.80">
    <property type="entry name" value="Glycosidases"/>
    <property type="match status" value="1"/>
</dbReference>
<dbReference type="EMBL" id="LR824545">
    <property type="protein sequence ID" value="CAH1636776.1"/>
    <property type="molecule type" value="Genomic_DNA"/>
</dbReference>
<evidence type="ECO:0000313" key="8">
    <source>
        <dbReference type="Proteomes" id="UP001153321"/>
    </source>
</evidence>
<dbReference type="GO" id="GO:0030203">
    <property type="term" value="P:glycosaminoglycan metabolic process"/>
    <property type="evidence" value="ECO:0007669"/>
    <property type="project" value="TreeGrafter"/>
</dbReference>
<dbReference type="GO" id="GO:0005975">
    <property type="term" value="P:carbohydrate metabolic process"/>
    <property type="evidence" value="ECO:0007669"/>
    <property type="project" value="InterPro"/>
</dbReference>
<protein>
    <recommendedName>
        <fullName evidence="3">beta-N-acetylhexosaminidase</fullName>
        <ecNumber evidence="3">3.2.1.52</ecNumber>
    </recommendedName>
</protein>
<dbReference type="SUPFAM" id="SSF51445">
    <property type="entry name" value="(Trans)glycosidases"/>
    <property type="match status" value="1"/>
</dbReference>
<dbReference type="EC" id="3.2.1.52" evidence="3"/>
<evidence type="ECO:0000259" key="6">
    <source>
        <dbReference type="Pfam" id="PF00728"/>
    </source>
</evidence>
<dbReference type="InterPro" id="IPR025705">
    <property type="entry name" value="Beta_hexosaminidase_sua/sub"/>
</dbReference>
<comment type="similarity">
    <text evidence="2">Belongs to the glycosyl hydrolase 20 family.</text>
</comment>
<dbReference type="AlphaFoldDB" id="A0A9P0MXA7"/>
<evidence type="ECO:0000313" key="7">
    <source>
        <dbReference type="EMBL" id="CAH1636776.1"/>
    </source>
</evidence>
<dbReference type="PANTHER" id="PTHR22600:SF21">
    <property type="entry name" value="BETA-HEXOSAMINIDASE A"/>
    <property type="match status" value="1"/>
</dbReference>
<evidence type="ECO:0000256" key="3">
    <source>
        <dbReference type="ARBA" id="ARBA00012663"/>
    </source>
</evidence>